<dbReference type="InterPro" id="IPR036086">
    <property type="entry name" value="ParB/Sulfiredoxin_sf"/>
</dbReference>
<feature type="compositionally biased region" description="Basic and acidic residues" evidence="1">
    <location>
        <begin position="164"/>
        <end position="178"/>
    </location>
</feature>
<dbReference type="AlphaFoldDB" id="A0A094WBG9"/>
<proteinExistence type="predicted"/>
<comment type="caution">
    <text evidence="2">The sequence shown here is derived from an EMBL/GenBank/DDBJ whole genome shotgun (WGS) entry which is preliminary data.</text>
</comment>
<dbReference type="PATRIC" id="fig|178606.4.peg.1571"/>
<name>A0A094WBG9_9BACT</name>
<accession>A0A094WBG9</accession>
<organism evidence="2 3">
    <name type="scientific">Leptospirillum ferriphilum</name>
    <dbReference type="NCBI Taxonomy" id="178606"/>
    <lineage>
        <taxon>Bacteria</taxon>
        <taxon>Pseudomonadati</taxon>
        <taxon>Nitrospirota</taxon>
        <taxon>Nitrospiria</taxon>
        <taxon>Nitrospirales</taxon>
        <taxon>Nitrospiraceae</taxon>
        <taxon>Leptospirillum</taxon>
    </lineage>
</organism>
<dbReference type="Proteomes" id="UP000029452">
    <property type="component" value="Unassembled WGS sequence"/>
</dbReference>
<feature type="region of interest" description="Disordered" evidence="1">
    <location>
        <begin position="141"/>
        <end position="186"/>
    </location>
</feature>
<protein>
    <submittedName>
        <fullName evidence="2">Plasmid replication/partition related protein</fullName>
    </submittedName>
</protein>
<gene>
    <name evidence="2" type="ORF">LptCag_1565</name>
</gene>
<evidence type="ECO:0000313" key="2">
    <source>
        <dbReference type="EMBL" id="KGA93855.1"/>
    </source>
</evidence>
<reference evidence="2 3" key="1">
    <citation type="submission" date="2014-06" db="EMBL/GenBank/DDBJ databases">
        <title>Draft genome sequence of iron oxidizing acidophile Leptospirillum ferriphilum DSM14647.</title>
        <authorList>
            <person name="Cardenas J.P."/>
            <person name="Lazcano M."/>
            <person name="Ossandon F.J."/>
            <person name="Corbett M."/>
            <person name="Holmes D.S."/>
            <person name="Watkin E."/>
        </authorList>
    </citation>
    <scope>NUCLEOTIDE SEQUENCE [LARGE SCALE GENOMIC DNA]</scope>
    <source>
        <strain evidence="2 3">DSM 14647</strain>
    </source>
</reference>
<dbReference type="EMBL" id="JPGK01000005">
    <property type="protein sequence ID" value="KGA93855.1"/>
    <property type="molecule type" value="Genomic_DNA"/>
</dbReference>
<evidence type="ECO:0000256" key="1">
    <source>
        <dbReference type="SAM" id="MobiDB-lite"/>
    </source>
</evidence>
<sequence>MRLHRKDETKKRFVFMGGDEGMKTDVWEEFRTPADLAPWKIHVVTELFPPMTKEDYSRLKEDIRKNGQRVPILLWNGMVVDGLNRLMVCRELKIKPVFQEWDGVGSLVDLVVSMNMSRRHMNPSQMAMVIARIRESERAESRARQLSALKKGQEKPSPSGPNETDGKSDPLWRRKMEESGVSETSVKRASAVMRSSREMELSVMKGDLTVGKAESLLKTLPEKTLLEIDKNPEVLKAVLSAKSCAKKEEGERDVFLKPEWERIPPGKNPIVQELETAAQESVAWIYTPNYRLSDGISLMKKHGFKYVRSIILVRKTEDPSAGSRIDFVLVGRRGVADCPETEEMIEMKDSRSWMEIIMTRKKLELTSCPG</sequence>
<dbReference type="SUPFAM" id="SSF110849">
    <property type="entry name" value="ParB/Sulfiredoxin"/>
    <property type="match status" value="1"/>
</dbReference>
<evidence type="ECO:0000313" key="3">
    <source>
        <dbReference type="Proteomes" id="UP000029452"/>
    </source>
</evidence>